<dbReference type="InterPro" id="IPR027417">
    <property type="entry name" value="P-loop_NTPase"/>
</dbReference>
<dbReference type="SUPFAM" id="SSF90123">
    <property type="entry name" value="ABC transporter transmembrane region"/>
    <property type="match status" value="1"/>
</dbReference>
<evidence type="ECO:0000256" key="5">
    <source>
        <dbReference type="SAM" id="Phobius"/>
    </source>
</evidence>
<evidence type="ECO:0000259" key="6">
    <source>
        <dbReference type="PROSITE" id="PS50929"/>
    </source>
</evidence>
<keyword evidence="3 5" id="KW-1133">Transmembrane helix</keyword>
<dbReference type="PANTHER" id="PTHR43394:SF1">
    <property type="entry name" value="ATP-BINDING CASSETTE SUB-FAMILY B MEMBER 10, MITOCHONDRIAL"/>
    <property type="match status" value="1"/>
</dbReference>
<evidence type="ECO:0000256" key="1">
    <source>
        <dbReference type="ARBA" id="ARBA00004651"/>
    </source>
</evidence>
<dbReference type="InterPro" id="IPR011527">
    <property type="entry name" value="ABC1_TM_dom"/>
</dbReference>
<protein>
    <submittedName>
        <fullName evidence="7">ATP-binding cassette domain-containing protein</fullName>
    </submittedName>
</protein>
<evidence type="ECO:0000313" key="7">
    <source>
        <dbReference type="EMBL" id="HIQ62812.1"/>
    </source>
</evidence>
<keyword evidence="7" id="KW-0067">ATP-binding</keyword>
<feature type="transmembrane region" description="Helical" evidence="5">
    <location>
        <begin position="257"/>
        <end position="286"/>
    </location>
</feature>
<dbReference type="Pfam" id="PF00005">
    <property type="entry name" value="ABC_tran"/>
    <property type="match status" value="1"/>
</dbReference>
<dbReference type="InterPro" id="IPR039421">
    <property type="entry name" value="Type_1_exporter"/>
</dbReference>
<sequence length="462" mass="51466">MQTRRAKLMAALILDNGKYYVRAFFSVMVALSIALLTPLVMAETIDAIIGTRPLNAPDFVVRAFEAIGGRDYVANNLWIVALLLLVLSVIRSTFMYIRGRSAAQASERAVLDLRQRLYSHLQRLTYNYHVKAETGDLIQRCTSDVETTRRFLAMQLVEATNAFLTVTVSVAVMMSRHVKLTLISTAVIIPLFLFAYLFFKKVIKYFRISDEAEGKMSAVLQENLTGVRVVRAFGRQRFEVDKFDEVSSSLREKTDKLYWLLAVYWSASDAMIMAQTGVMLIAGVSFAAAGEITVGTLTLFASYISMCLWPVRQLGRILSDAGKALISLERVDEILRQPPEADEPDALRPDLSGDIVFDDVSFAYEAGRPVLEHVSFTAKAGQTVAILGATGCGKSTLVHLLQRLYEPNSGRITIGGTPLSRIEKHYLRSHVGLVLQEPFLYSKTIRDNVAIVRPDCLDEAVF</sequence>
<dbReference type="GO" id="GO:0005524">
    <property type="term" value="F:ATP binding"/>
    <property type="evidence" value="ECO:0007669"/>
    <property type="project" value="UniProtKB-KW"/>
</dbReference>
<dbReference type="GO" id="GO:0016887">
    <property type="term" value="F:ATP hydrolysis activity"/>
    <property type="evidence" value="ECO:0007669"/>
    <property type="project" value="InterPro"/>
</dbReference>
<gene>
    <name evidence="7" type="ORF">IAA66_04390</name>
</gene>
<dbReference type="GO" id="GO:0005886">
    <property type="term" value="C:plasma membrane"/>
    <property type="evidence" value="ECO:0007669"/>
    <property type="project" value="UniProtKB-SubCell"/>
</dbReference>
<feature type="transmembrane region" description="Helical" evidence="5">
    <location>
        <begin position="180"/>
        <end position="199"/>
    </location>
</feature>
<dbReference type="PANTHER" id="PTHR43394">
    <property type="entry name" value="ATP-DEPENDENT PERMEASE MDL1, MITOCHONDRIAL"/>
    <property type="match status" value="1"/>
</dbReference>
<feature type="domain" description="ABC transmembrane type-1" evidence="6">
    <location>
        <begin position="23"/>
        <end position="323"/>
    </location>
</feature>
<dbReference type="AlphaFoldDB" id="A0A9D1CIL6"/>
<evidence type="ECO:0000256" key="3">
    <source>
        <dbReference type="ARBA" id="ARBA00022989"/>
    </source>
</evidence>
<dbReference type="InterPro" id="IPR036640">
    <property type="entry name" value="ABC1_TM_sf"/>
</dbReference>
<feature type="transmembrane region" description="Helical" evidence="5">
    <location>
        <begin position="20"/>
        <end position="41"/>
    </location>
</feature>
<dbReference type="CDD" id="cd18542">
    <property type="entry name" value="ABC_6TM_YknU_like"/>
    <property type="match status" value="1"/>
</dbReference>
<comment type="subcellular location">
    <subcellularLocation>
        <location evidence="1">Cell membrane</location>
        <topology evidence="1">Multi-pass membrane protein</topology>
    </subcellularLocation>
</comment>
<feature type="non-terminal residue" evidence="7">
    <location>
        <position position="462"/>
    </location>
</feature>
<keyword evidence="2 5" id="KW-0812">Transmembrane</keyword>
<evidence type="ECO:0000256" key="4">
    <source>
        <dbReference type="ARBA" id="ARBA00023136"/>
    </source>
</evidence>
<dbReference type="SUPFAM" id="SSF52540">
    <property type="entry name" value="P-loop containing nucleoside triphosphate hydrolases"/>
    <property type="match status" value="1"/>
</dbReference>
<organism evidence="7 8">
    <name type="scientific">Candidatus Avichristensenella intestinipullorum</name>
    <dbReference type="NCBI Taxonomy" id="2840693"/>
    <lineage>
        <taxon>Bacteria</taxon>
        <taxon>Bacillati</taxon>
        <taxon>Bacillota</taxon>
        <taxon>Clostridia</taxon>
        <taxon>Candidatus Avichristensenella</taxon>
    </lineage>
</organism>
<dbReference type="Proteomes" id="UP000886819">
    <property type="component" value="Unassembled WGS sequence"/>
</dbReference>
<dbReference type="CDD" id="cd03228">
    <property type="entry name" value="ABCC_MRP_Like"/>
    <property type="match status" value="1"/>
</dbReference>
<accession>A0A9D1CIL6</accession>
<reference evidence="7" key="1">
    <citation type="submission" date="2020-10" db="EMBL/GenBank/DDBJ databases">
        <authorList>
            <person name="Gilroy R."/>
        </authorList>
    </citation>
    <scope>NUCLEOTIDE SEQUENCE</scope>
    <source>
        <strain evidence="7">ChiHile30-977</strain>
    </source>
</reference>
<comment type="caution">
    <text evidence="7">The sequence shown here is derived from an EMBL/GenBank/DDBJ whole genome shotgun (WGS) entry which is preliminary data.</text>
</comment>
<keyword evidence="4 5" id="KW-0472">Membrane</keyword>
<proteinExistence type="predicted"/>
<feature type="transmembrane region" description="Helical" evidence="5">
    <location>
        <begin position="77"/>
        <end position="97"/>
    </location>
</feature>
<feature type="transmembrane region" description="Helical" evidence="5">
    <location>
        <begin position="292"/>
        <end position="311"/>
    </location>
</feature>
<feature type="transmembrane region" description="Helical" evidence="5">
    <location>
        <begin position="156"/>
        <end position="174"/>
    </location>
</feature>
<evidence type="ECO:0000313" key="8">
    <source>
        <dbReference type="Proteomes" id="UP000886819"/>
    </source>
</evidence>
<reference evidence="7" key="2">
    <citation type="journal article" date="2021" name="PeerJ">
        <title>Extensive microbial diversity within the chicken gut microbiome revealed by metagenomics and culture.</title>
        <authorList>
            <person name="Gilroy R."/>
            <person name="Ravi A."/>
            <person name="Getino M."/>
            <person name="Pursley I."/>
            <person name="Horton D.L."/>
            <person name="Alikhan N.F."/>
            <person name="Baker D."/>
            <person name="Gharbi K."/>
            <person name="Hall N."/>
            <person name="Watson M."/>
            <person name="Adriaenssens E.M."/>
            <person name="Foster-Nyarko E."/>
            <person name="Jarju S."/>
            <person name="Secka A."/>
            <person name="Antonio M."/>
            <person name="Oren A."/>
            <person name="Chaudhuri R.R."/>
            <person name="La Ragione R."/>
            <person name="Hildebrand F."/>
            <person name="Pallen M.J."/>
        </authorList>
    </citation>
    <scope>NUCLEOTIDE SEQUENCE</scope>
    <source>
        <strain evidence="7">ChiHile30-977</strain>
    </source>
</reference>
<name>A0A9D1CIL6_9FIRM</name>
<dbReference type="GO" id="GO:0015421">
    <property type="term" value="F:ABC-type oligopeptide transporter activity"/>
    <property type="evidence" value="ECO:0007669"/>
    <property type="project" value="TreeGrafter"/>
</dbReference>
<dbReference type="InterPro" id="IPR003439">
    <property type="entry name" value="ABC_transporter-like_ATP-bd"/>
</dbReference>
<dbReference type="EMBL" id="DVFI01000066">
    <property type="protein sequence ID" value="HIQ62812.1"/>
    <property type="molecule type" value="Genomic_DNA"/>
</dbReference>
<dbReference type="Gene3D" id="3.40.50.300">
    <property type="entry name" value="P-loop containing nucleotide triphosphate hydrolases"/>
    <property type="match status" value="1"/>
</dbReference>
<dbReference type="Pfam" id="PF00664">
    <property type="entry name" value="ABC_membrane"/>
    <property type="match status" value="1"/>
</dbReference>
<keyword evidence="7" id="KW-0547">Nucleotide-binding</keyword>
<evidence type="ECO:0000256" key="2">
    <source>
        <dbReference type="ARBA" id="ARBA00022692"/>
    </source>
</evidence>
<dbReference type="PROSITE" id="PS50929">
    <property type="entry name" value="ABC_TM1F"/>
    <property type="match status" value="1"/>
</dbReference>
<dbReference type="Gene3D" id="1.20.1560.10">
    <property type="entry name" value="ABC transporter type 1, transmembrane domain"/>
    <property type="match status" value="1"/>
</dbReference>